<feature type="transmembrane region" description="Helical" evidence="1">
    <location>
        <begin position="6"/>
        <end position="29"/>
    </location>
</feature>
<comment type="caution">
    <text evidence="2">The sequence shown here is derived from an EMBL/GenBank/DDBJ whole genome shotgun (WGS) entry which is preliminary data.</text>
</comment>
<organism evidence="2 3">
    <name type="scientific">Vibrio eleionomae</name>
    <dbReference type="NCBI Taxonomy" id="2653505"/>
    <lineage>
        <taxon>Bacteria</taxon>
        <taxon>Pseudomonadati</taxon>
        <taxon>Pseudomonadota</taxon>
        <taxon>Gammaproteobacteria</taxon>
        <taxon>Vibrionales</taxon>
        <taxon>Vibrionaceae</taxon>
        <taxon>Vibrio</taxon>
    </lineage>
</organism>
<name>A0A7X4LI92_9VIBR</name>
<evidence type="ECO:0000313" key="2">
    <source>
        <dbReference type="EMBL" id="MZI92157.1"/>
    </source>
</evidence>
<keyword evidence="3" id="KW-1185">Reference proteome</keyword>
<protein>
    <submittedName>
        <fullName evidence="2">DUF1360 domain-containing protein</fullName>
    </submittedName>
</protein>
<dbReference type="RefSeq" id="WP_161153465.1">
    <property type="nucleotide sequence ID" value="NZ_WEKT01000003.1"/>
</dbReference>
<reference evidence="2 3" key="1">
    <citation type="submission" date="2019-10" db="EMBL/GenBank/DDBJ databases">
        <title>Vibrio sp. nov. isolated from a shrimp pond.</title>
        <authorList>
            <person name="Gomez-Gil B."/>
            <person name="Enciso-Ibarra J."/>
            <person name="Enciso-Ibarra K."/>
            <person name="Bolan-Mejia C."/>
        </authorList>
    </citation>
    <scope>NUCLEOTIDE SEQUENCE [LARGE SCALE GENOMIC DNA]</scope>
    <source>
        <strain evidence="2 3">CAIM 722</strain>
    </source>
</reference>
<proteinExistence type="predicted"/>
<evidence type="ECO:0000256" key="1">
    <source>
        <dbReference type="SAM" id="Phobius"/>
    </source>
</evidence>
<evidence type="ECO:0000313" key="3">
    <source>
        <dbReference type="Proteomes" id="UP000462621"/>
    </source>
</evidence>
<dbReference type="EMBL" id="WEKT01000003">
    <property type="protein sequence ID" value="MZI92157.1"/>
    <property type="molecule type" value="Genomic_DNA"/>
</dbReference>
<feature type="transmembrane region" description="Helical" evidence="1">
    <location>
        <begin position="79"/>
        <end position="107"/>
    </location>
</feature>
<sequence length="125" mass="14186">MALFTESLHALWVCIVLALASASISITITQTELFVPIRELASKCGHMISYLFRCFYCMSHWVVILGVLIYQPRIITSDYLWIDCIVSIFFAVTLSGYFSGILFKVFLTAMAKKTREQEMAAAKEQ</sequence>
<dbReference type="AlphaFoldDB" id="A0A7X4LI92"/>
<keyword evidence="1" id="KW-0812">Transmembrane</keyword>
<keyword evidence="1" id="KW-0472">Membrane</keyword>
<keyword evidence="1" id="KW-1133">Transmembrane helix</keyword>
<dbReference type="Proteomes" id="UP000462621">
    <property type="component" value="Unassembled WGS sequence"/>
</dbReference>
<accession>A0A7X4LI92</accession>
<feature type="transmembrane region" description="Helical" evidence="1">
    <location>
        <begin position="50"/>
        <end position="73"/>
    </location>
</feature>
<gene>
    <name evidence="2" type="ORF">F9817_02915</name>
</gene>